<protein>
    <submittedName>
        <fullName evidence="1">Uncharacterized protein</fullName>
    </submittedName>
</protein>
<accession>X1UXU7</accession>
<sequence length="31" mass="3822">TEREDLKSVRVKKGRGELRLAWIKKRKKKRK</sequence>
<feature type="non-terminal residue" evidence="1">
    <location>
        <position position="1"/>
    </location>
</feature>
<proteinExistence type="predicted"/>
<evidence type="ECO:0000313" key="1">
    <source>
        <dbReference type="EMBL" id="GAJ22284.1"/>
    </source>
</evidence>
<organism evidence="1">
    <name type="scientific">marine sediment metagenome</name>
    <dbReference type="NCBI Taxonomy" id="412755"/>
    <lineage>
        <taxon>unclassified sequences</taxon>
        <taxon>metagenomes</taxon>
        <taxon>ecological metagenomes</taxon>
    </lineage>
</organism>
<dbReference type="EMBL" id="BARW01035705">
    <property type="protein sequence ID" value="GAJ22284.1"/>
    <property type="molecule type" value="Genomic_DNA"/>
</dbReference>
<name>X1UXU7_9ZZZZ</name>
<comment type="caution">
    <text evidence="1">The sequence shown here is derived from an EMBL/GenBank/DDBJ whole genome shotgun (WGS) entry which is preliminary data.</text>
</comment>
<gene>
    <name evidence="1" type="ORF">S12H4_55629</name>
</gene>
<reference evidence="1" key="1">
    <citation type="journal article" date="2014" name="Front. Microbiol.">
        <title>High frequency of phylogenetically diverse reductive dehalogenase-homologous genes in deep subseafloor sedimentary metagenomes.</title>
        <authorList>
            <person name="Kawai M."/>
            <person name="Futagami T."/>
            <person name="Toyoda A."/>
            <person name="Takaki Y."/>
            <person name="Nishi S."/>
            <person name="Hori S."/>
            <person name="Arai W."/>
            <person name="Tsubouchi T."/>
            <person name="Morono Y."/>
            <person name="Uchiyama I."/>
            <person name="Ito T."/>
            <person name="Fujiyama A."/>
            <person name="Inagaki F."/>
            <person name="Takami H."/>
        </authorList>
    </citation>
    <scope>NUCLEOTIDE SEQUENCE</scope>
    <source>
        <strain evidence="1">Expedition CK06-06</strain>
    </source>
</reference>
<dbReference type="AlphaFoldDB" id="X1UXU7"/>